<evidence type="ECO:0000256" key="6">
    <source>
        <dbReference type="ARBA" id="ARBA00022691"/>
    </source>
</evidence>
<proteinExistence type="inferred from homology"/>
<sequence>MENKQDDENSVNIKESILLSELSDDPNDYDQNNYDQNVYDQNGYDPNDYDDEQRKKKKVIIILEGACLQLIEVKRFIYELANSRKHKNILKKNKVDEENIKNFRPDILHQCLIHLLESPLNKFGYLQIYRKTHDNQLFYVSLFY</sequence>
<evidence type="ECO:0000256" key="7">
    <source>
        <dbReference type="ARBA" id="ARBA00022730"/>
    </source>
</evidence>
<feature type="region of interest" description="Disordered" evidence="9">
    <location>
        <begin position="22"/>
        <end position="51"/>
    </location>
</feature>
<evidence type="ECO:0000313" key="11">
    <source>
        <dbReference type="Proteomes" id="UP000054282"/>
    </source>
</evidence>
<dbReference type="Pfam" id="PF03587">
    <property type="entry name" value="EMG1"/>
    <property type="match status" value="1"/>
</dbReference>
<dbReference type="SUPFAM" id="SSF75217">
    <property type="entry name" value="alpha/beta knot"/>
    <property type="match status" value="1"/>
</dbReference>
<evidence type="ECO:0000256" key="4">
    <source>
        <dbReference type="ARBA" id="ARBA00022603"/>
    </source>
</evidence>
<keyword evidence="2" id="KW-0690">Ribosome biogenesis</keyword>
<keyword evidence="3" id="KW-0698">rRNA processing</keyword>
<dbReference type="GO" id="GO:0032040">
    <property type="term" value="C:small-subunit processome"/>
    <property type="evidence" value="ECO:0007669"/>
    <property type="project" value="TreeGrafter"/>
</dbReference>
<accession>A0A0L7M5D0</accession>
<evidence type="ECO:0000256" key="9">
    <source>
        <dbReference type="SAM" id="MobiDB-lite"/>
    </source>
</evidence>
<gene>
    <name evidence="10" type="ORF">PFDG_04595</name>
</gene>
<dbReference type="OrthoDB" id="269804at2759"/>
<evidence type="ECO:0000313" key="10">
    <source>
        <dbReference type="EMBL" id="KOB88072.1"/>
    </source>
</evidence>
<protein>
    <submittedName>
        <fullName evidence="10">Ribosome biogenesis protein nep1</fullName>
    </submittedName>
</protein>
<name>A0A0L7M5D0_PLAF4</name>
<dbReference type="KEGG" id="pfd:PFDG_04595"/>
<dbReference type="InterPro" id="IPR029028">
    <property type="entry name" value="Alpha/beta_knot_MTases"/>
</dbReference>
<dbReference type="EMBL" id="DS016847">
    <property type="protein sequence ID" value="KOB88072.1"/>
    <property type="molecule type" value="Genomic_DNA"/>
</dbReference>
<reference evidence="11" key="2">
    <citation type="submission" date="2006-09" db="EMBL/GenBank/DDBJ databases">
        <title>The genome sequence of Plasmodium falciparum Dd2.</title>
        <authorList>
            <consortium name="The Broad Institute Genome Sequencing Platform"/>
            <person name="Birren B."/>
            <person name="Lander E."/>
            <person name="Galagan J."/>
            <person name="Nusbaum C."/>
            <person name="Devon K."/>
            <person name="Henn M."/>
            <person name="Jaffe D."/>
            <person name="Butler J."/>
            <person name="Alvarez P."/>
            <person name="Gnerre S."/>
            <person name="Grabherr M."/>
            <person name="Kleber M."/>
            <person name="Mauceli E."/>
            <person name="Brockman W."/>
            <person name="MacCallum I.A."/>
            <person name="Rounsley S."/>
            <person name="Young S."/>
            <person name="LaButti K."/>
            <person name="Pushparaj V."/>
            <person name="DeCaprio D."/>
            <person name="Crawford M."/>
            <person name="Koehrsen M."/>
            <person name="Engels R."/>
            <person name="Montgomery P."/>
            <person name="Pearson M."/>
            <person name="Howarth C."/>
            <person name="Larson L."/>
            <person name="Luoma S."/>
            <person name="White J."/>
            <person name="Kodira C."/>
            <person name="Zeng Q."/>
            <person name="O'Leary S."/>
            <person name="Yandava C."/>
            <person name="Alvarado L."/>
            <person name="Wirth D."/>
            <person name="Volkman S."/>
            <person name="Hartl D."/>
        </authorList>
    </citation>
    <scope>NUCLEOTIDE SEQUENCE [LARGE SCALE GENOMIC DNA]</scope>
</reference>
<dbReference type="InterPro" id="IPR005304">
    <property type="entry name" value="Rbsml_bgen_MeTrfase_EMG1/NEP1"/>
</dbReference>
<comment type="similarity">
    <text evidence="1">Belongs to the class IV-like SAM-binding methyltransferase superfamily. RNA methyltransferase NEP1 family.</text>
</comment>
<dbReference type="Gene3D" id="3.40.1280.10">
    <property type="match status" value="1"/>
</dbReference>
<evidence type="ECO:0000256" key="2">
    <source>
        <dbReference type="ARBA" id="ARBA00022517"/>
    </source>
</evidence>
<dbReference type="PANTHER" id="PTHR12636:SF5">
    <property type="entry name" value="RIBOSOMAL RNA SMALL SUBUNIT METHYLTRANSFERASE NEP1"/>
    <property type="match status" value="1"/>
</dbReference>
<keyword evidence="8" id="KW-0694">RNA-binding</keyword>
<dbReference type="AlphaFoldDB" id="A0A0L7M5D0"/>
<feature type="compositionally biased region" description="Low complexity" evidence="9">
    <location>
        <begin position="29"/>
        <end position="45"/>
    </location>
</feature>
<dbReference type="InterPro" id="IPR029026">
    <property type="entry name" value="tRNA_m1G_MTases_N"/>
</dbReference>
<keyword evidence="5" id="KW-0808">Transferase</keyword>
<keyword evidence="4" id="KW-0489">Methyltransferase</keyword>
<dbReference type="PANTHER" id="PTHR12636">
    <property type="entry name" value="NEP1/MRA1"/>
    <property type="match status" value="1"/>
</dbReference>
<dbReference type="GO" id="GO:0070475">
    <property type="term" value="P:rRNA base methylation"/>
    <property type="evidence" value="ECO:0007669"/>
    <property type="project" value="InterPro"/>
</dbReference>
<evidence type="ECO:0000256" key="5">
    <source>
        <dbReference type="ARBA" id="ARBA00022679"/>
    </source>
</evidence>
<reference evidence="11" key="1">
    <citation type="submission" date="2006-09" db="EMBL/GenBank/DDBJ databases">
        <title>Annotation of Plasmodium falciparum Dd2.</title>
        <authorList>
            <consortium name="The Broad Institute Genome Sequencing Platform"/>
            <person name="Volkman S.K."/>
            <person name="Neafsey D.E."/>
            <person name="Dash A.P."/>
            <person name="Chitnis C.E."/>
            <person name="Hartl D.L."/>
            <person name="Young S.K."/>
            <person name="Zeng Q."/>
            <person name="Koehrsen M."/>
            <person name="Alvarado L."/>
            <person name="Berlin A."/>
            <person name="Borenstein D."/>
            <person name="Chapman S.B."/>
            <person name="Chen Z."/>
            <person name="Engels R."/>
            <person name="Freedman E."/>
            <person name="Gellesch M."/>
            <person name="Goldberg J."/>
            <person name="Griggs A."/>
            <person name="Gujja S."/>
            <person name="Heilman E.R."/>
            <person name="Heiman D.I."/>
            <person name="Howarth C."/>
            <person name="Jen D."/>
            <person name="Larson L."/>
            <person name="Mehta T."/>
            <person name="Neiman D."/>
            <person name="Park D."/>
            <person name="Pearson M."/>
            <person name="Roberts A."/>
            <person name="Saif S."/>
            <person name="Shea T."/>
            <person name="Shenoy N."/>
            <person name="Sisk P."/>
            <person name="Stolte C."/>
            <person name="Sykes S."/>
            <person name="Walk T."/>
            <person name="White J."/>
            <person name="Yandava C."/>
            <person name="Haas B."/>
            <person name="Henn M.R."/>
            <person name="Nusbaum C."/>
            <person name="Birren B."/>
        </authorList>
    </citation>
    <scope>NUCLEOTIDE SEQUENCE [LARGE SCALE GENOMIC DNA]</scope>
</reference>
<keyword evidence="7" id="KW-0699">rRNA-binding</keyword>
<organism evidence="10 11">
    <name type="scientific">Plasmodium falciparum (isolate Dd2)</name>
    <dbReference type="NCBI Taxonomy" id="57267"/>
    <lineage>
        <taxon>Eukaryota</taxon>
        <taxon>Sar</taxon>
        <taxon>Alveolata</taxon>
        <taxon>Apicomplexa</taxon>
        <taxon>Aconoidasida</taxon>
        <taxon>Haemosporida</taxon>
        <taxon>Plasmodiidae</taxon>
        <taxon>Plasmodium</taxon>
        <taxon>Plasmodium (Laverania)</taxon>
    </lineage>
</organism>
<evidence type="ECO:0000256" key="8">
    <source>
        <dbReference type="ARBA" id="ARBA00022884"/>
    </source>
</evidence>
<evidence type="ECO:0000256" key="1">
    <source>
        <dbReference type="ARBA" id="ARBA00008115"/>
    </source>
</evidence>
<dbReference type="GO" id="GO:0019843">
    <property type="term" value="F:rRNA binding"/>
    <property type="evidence" value="ECO:0007669"/>
    <property type="project" value="UniProtKB-KW"/>
</dbReference>
<keyword evidence="6" id="KW-0949">S-adenosyl-L-methionine</keyword>
<evidence type="ECO:0000256" key="3">
    <source>
        <dbReference type="ARBA" id="ARBA00022552"/>
    </source>
</evidence>
<dbReference type="GO" id="GO:0070037">
    <property type="term" value="F:rRNA (pseudouridine) methyltransferase activity"/>
    <property type="evidence" value="ECO:0007669"/>
    <property type="project" value="InterPro"/>
</dbReference>
<dbReference type="Proteomes" id="UP000054282">
    <property type="component" value="Unassembled WGS sequence"/>
</dbReference>